<sequence length="64" mass="7343">MSRYSGLYRKAADEERMAQRIRKEEYYADDRRVVKELEEAARTLENEAADDVAEADAEAAEETG</sequence>
<accession>A0A1G1WHJ3</accession>
<comment type="caution">
    <text evidence="2">The sequence shown here is derived from an EMBL/GenBank/DDBJ whole genome shotgun (WGS) entry which is preliminary data.</text>
</comment>
<evidence type="ECO:0000313" key="3">
    <source>
        <dbReference type="Proteomes" id="UP000177900"/>
    </source>
</evidence>
<reference evidence="2 3" key="1">
    <citation type="journal article" date="2016" name="Nat. Commun.">
        <title>Thousands of microbial genomes shed light on interconnected biogeochemical processes in an aquifer system.</title>
        <authorList>
            <person name="Anantharaman K."/>
            <person name="Brown C.T."/>
            <person name="Hug L.A."/>
            <person name="Sharon I."/>
            <person name="Castelle C.J."/>
            <person name="Probst A.J."/>
            <person name="Thomas B.C."/>
            <person name="Singh A."/>
            <person name="Wilkins M.J."/>
            <person name="Karaoz U."/>
            <person name="Brodie E.L."/>
            <person name="Williams K.H."/>
            <person name="Hubbard S.S."/>
            <person name="Banfield J.F."/>
        </authorList>
    </citation>
    <scope>NUCLEOTIDE SEQUENCE [LARGE SCALE GENOMIC DNA]</scope>
</reference>
<name>A0A1G1WHJ3_9BACT</name>
<feature type="compositionally biased region" description="Acidic residues" evidence="1">
    <location>
        <begin position="47"/>
        <end position="64"/>
    </location>
</feature>
<feature type="region of interest" description="Disordered" evidence="1">
    <location>
        <begin position="43"/>
        <end position="64"/>
    </location>
</feature>
<evidence type="ECO:0000256" key="1">
    <source>
        <dbReference type="SAM" id="MobiDB-lite"/>
    </source>
</evidence>
<protein>
    <submittedName>
        <fullName evidence="2">Uncharacterized protein</fullName>
    </submittedName>
</protein>
<dbReference type="AlphaFoldDB" id="A0A1G1WHJ3"/>
<proteinExistence type="predicted"/>
<dbReference type="EMBL" id="MHCV01000041">
    <property type="protein sequence ID" value="OGY27071.1"/>
    <property type="molecule type" value="Genomic_DNA"/>
</dbReference>
<organism evidence="2 3">
    <name type="scientific">Candidatus Woykebacteria bacterium RIFCSPHIGHO2_01_FULL_39_12</name>
    <dbReference type="NCBI Taxonomy" id="1802599"/>
    <lineage>
        <taxon>Bacteria</taxon>
        <taxon>Candidatus Woykeibacteriota</taxon>
    </lineage>
</organism>
<evidence type="ECO:0000313" key="2">
    <source>
        <dbReference type="EMBL" id="OGY27071.1"/>
    </source>
</evidence>
<gene>
    <name evidence="2" type="ORF">A2864_00240</name>
</gene>
<dbReference type="Proteomes" id="UP000177900">
    <property type="component" value="Unassembled WGS sequence"/>
</dbReference>